<dbReference type="PROSITE" id="PS50056">
    <property type="entry name" value="TYR_PHOSPHATASE_2"/>
    <property type="match status" value="1"/>
</dbReference>
<accession>A0A813S8M6</accession>
<evidence type="ECO:0000256" key="2">
    <source>
        <dbReference type="ARBA" id="ARBA00022912"/>
    </source>
</evidence>
<reference evidence="5" key="1">
    <citation type="submission" date="2021-02" db="EMBL/GenBank/DDBJ databases">
        <authorList>
            <person name="Nowell W R."/>
        </authorList>
    </citation>
    <scope>NUCLEOTIDE SEQUENCE</scope>
</reference>
<dbReference type="PANTHER" id="PTHR10367:SF9">
    <property type="entry name" value="DUAL-SPECIFICITY PHOSPHATASE 11 (RNA_RNP COMPLEX 1-INTERACTING)"/>
    <property type="match status" value="1"/>
</dbReference>
<dbReference type="InterPro" id="IPR051029">
    <property type="entry name" value="mRNA_Capping_Enz/RNA_Phosphat"/>
</dbReference>
<dbReference type="SUPFAM" id="SSF52799">
    <property type="entry name" value="(Phosphotyrosine protein) phosphatases II"/>
    <property type="match status" value="1"/>
</dbReference>
<protein>
    <recommendedName>
        <fullName evidence="4">Tyrosine specific protein phosphatases domain-containing protein</fullName>
    </recommendedName>
</protein>
<feature type="domain" description="Tyrosine specific protein phosphatases" evidence="4">
    <location>
        <begin position="128"/>
        <end position="189"/>
    </location>
</feature>
<dbReference type="InterPro" id="IPR000340">
    <property type="entry name" value="Dual-sp_phosphatase_cat-dom"/>
</dbReference>
<evidence type="ECO:0000256" key="1">
    <source>
        <dbReference type="ARBA" id="ARBA00022801"/>
    </source>
</evidence>
<dbReference type="Proteomes" id="UP000681722">
    <property type="component" value="Unassembled WGS sequence"/>
</dbReference>
<dbReference type="InterPro" id="IPR016130">
    <property type="entry name" value="Tyr_Pase_AS"/>
</dbReference>
<feature type="compositionally biased region" description="Low complexity" evidence="3">
    <location>
        <begin position="236"/>
        <end position="251"/>
    </location>
</feature>
<feature type="region of interest" description="Disordered" evidence="3">
    <location>
        <begin position="227"/>
        <end position="293"/>
    </location>
</feature>
<gene>
    <name evidence="5" type="ORF">GPM918_LOCUS3029</name>
    <name evidence="6" type="ORF">SRO942_LOCUS3029</name>
</gene>
<proteinExistence type="predicted"/>
<dbReference type="InterPro" id="IPR020422">
    <property type="entry name" value="TYR_PHOSPHATASE_DUAL_dom"/>
</dbReference>
<sequence>MGDFAYKQIRYRQTHRDDKKKKSPYGGGIPDRWLDYNGVHQPIPGTRFVAFKCPLKPELQKNLPADMRFTLGDLVEKLDDQGQELGLIIDLTNTERYYKPIDIADARIKYHKMMTPGHHNIPSEECYQQFAGVVKSFLEQNQDNEKLIGVHCTHGLNRTGYLITRYIIEYLNKSPQDAIDVKTITTDVQPLPNVTQWPSLFSTEKVIDGNNSEQKSTRYEREYKHNNNEHHRHQQNDCNSDNYSYSSNYNSQRSDIQQPTSSNTQLYSDPSIQAPLPLRFPNNNSSYYSSRRS</sequence>
<dbReference type="InterPro" id="IPR029021">
    <property type="entry name" value="Prot-tyrosine_phosphatase-like"/>
</dbReference>
<keyword evidence="7" id="KW-1185">Reference proteome</keyword>
<feature type="compositionally biased region" description="Low complexity" evidence="3">
    <location>
        <begin position="282"/>
        <end position="293"/>
    </location>
</feature>
<organism evidence="5 7">
    <name type="scientific">Didymodactylos carnosus</name>
    <dbReference type="NCBI Taxonomy" id="1234261"/>
    <lineage>
        <taxon>Eukaryota</taxon>
        <taxon>Metazoa</taxon>
        <taxon>Spiralia</taxon>
        <taxon>Gnathifera</taxon>
        <taxon>Rotifera</taxon>
        <taxon>Eurotatoria</taxon>
        <taxon>Bdelloidea</taxon>
        <taxon>Philodinida</taxon>
        <taxon>Philodinidae</taxon>
        <taxon>Didymodactylos</taxon>
    </lineage>
</organism>
<dbReference type="InterPro" id="IPR000387">
    <property type="entry name" value="Tyr_Pase_dom"/>
</dbReference>
<dbReference type="Proteomes" id="UP000663829">
    <property type="component" value="Unassembled WGS sequence"/>
</dbReference>
<keyword evidence="2" id="KW-0904">Protein phosphatase</keyword>
<dbReference type="GO" id="GO:0004721">
    <property type="term" value="F:phosphoprotein phosphatase activity"/>
    <property type="evidence" value="ECO:0007669"/>
    <property type="project" value="UniProtKB-KW"/>
</dbReference>
<evidence type="ECO:0000313" key="5">
    <source>
        <dbReference type="EMBL" id="CAF0791599.1"/>
    </source>
</evidence>
<dbReference type="AlphaFoldDB" id="A0A813S8M6"/>
<dbReference type="GO" id="GO:0004651">
    <property type="term" value="F:polynucleotide 5'-phosphatase activity"/>
    <property type="evidence" value="ECO:0007669"/>
    <property type="project" value="TreeGrafter"/>
</dbReference>
<dbReference type="EMBL" id="CAJNOQ010000355">
    <property type="protein sequence ID" value="CAF0791599.1"/>
    <property type="molecule type" value="Genomic_DNA"/>
</dbReference>
<dbReference type="EMBL" id="CAJOBC010000355">
    <property type="protein sequence ID" value="CAF3575815.1"/>
    <property type="molecule type" value="Genomic_DNA"/>
</dbReference>
<dbReference type="OrthoDB" id="200924at2759"/>
<evidence type="ECO:0000313" key="7">
    <source>
        <dbReference type="Proteomes" id="UP000663829"/>
    </source>
</evidence>
<evidence type="ECO:0000256" key="3">
    <source>
        <dbReference type="SAM" id="MobiDB-lite"/>
    </source>
</evidence>
<keyword evidence="1" id="KW-0378">Hydrolase</keyword>
<comment type="caution">
    <text evidence="5">The sequence shown here is derived from an EMBL/GenBank/DDBJ whole genome shotgun (WGS) entry which is preliminary data.</text>
</comment>
<dbReference type="Pfam" id="PF00782">
    <property type="entry name" value="DSPc"/>
    <property type="match status" value="1"/>
</dbReference>
<feature type="compositionally biased region" description="Polar residues" evidence="3">
    <location>
        <begin position="252"/>
        <end position="271"/>
    </location>
</feature>
<name>A0A813S8M6_9BILA</name>
<dbReference type="Gene3D" id="3.90.190.10">
    <property type="entry name" value="Protein tyrosine phosphatase superfamily"/>
    <property type="match status" value="1"/>
</dbReference>
<dbReference type="SMART" id="SM00195">
    <property type="entry name" value="DSPc"/>
    <property type="match status" value="1"/>
</dbReference>
<evidence type="ECO:0000259" key="4">
    <source>
        <dbReference type="PROSITE" id="PS50056"/>
    </source>
</evidence>
<dbReference type="PROSITE" id="PS00383">
    <property type="entry name" value="TYR_PHOSPHATASE_1"/>
    <property type="match status" value="1"/>
</dbReference>
<dbReference type="PANTHER" id="PTHR10367">
    <property type="entry name" value="MRNA-CAPPING ENZYME"/>
    <property type="match status" value="1"/>
</dbReference>
<evidence type="ECO:0000313" key="6">
    <source>
        <dbReference type="EMBL" id="CAF3575815.1"/>
    </source>
</evidence>